<keyword evidence="1" id="KW-0812">Transmembrane</keyword>
<dbReference type="EMBL" id="FOJU01000008">
    <property type="protein sequence ID" value="SFB17065.1"/>
    <property type="molecule type" value="Genomic_DNA"/>
</dbReference>
<evidence type="ECO:0000256" key="1">
    <source>
        <dbReference type="SAM" id="Phobius"/>
    </source>
</evidence>
<dbReference type="InterPro" id="IPR010865">
    <property type="entry name" value="DUF1499"/>
</dbReference>
<sequence length="283" mass="30015">MPLFAGAINPHDIARKQAIFGPAEDDMTHANSSDSPDAKLGLVSRLGAFALIVAIVALIAGAVIMFGVKLGLWEPLQGFVLYRTYFNPIAYTVTALALVALVVHLIRRDRTPLVLSVVALVIGAGMLVPQVMAALDPPVRAPPIHDITTDTGSPPQFLVLDDTRPGARNSLDYGGAETAESQKSAFPDIAPIQTDLSGQEAYQRALKVAGDMGWKTVDAQDDALRFEATAHTPVFHFADDVVVVVSPAPTGSRVDIRSVSRVGRGDRGVNAARVRAFLDAFGA</sequence>
<dbReference type="AlphaFoldDB" id="A0A1I0YUK0"/>
<feature type="transmembrane region" description="Helical" evidence="1">
    <location>
        <begin position="46"/>
        <end position="68"/>
    </location>
</feature>
<accession>A0A1I0YUK0</accession>
<dbReference type="Proteomes" id="UP000198796">
    <property type="component" value="Unassembled WGS sequence"/>
</dbReference>
<gene>
    <name evidence="2" type="ORF">SAMN05421688_3375</name>
</gene>
<dbReference type="Pfam" id="PF07386">
    <property type="entry name" value="DUF1499"/>
    <property type="match status" value="1"/>
</dbReference>
<protein>
    <recommendedName>
        <fullName evidence="4">DUF1499 domain-containing protein</fullName>
    </recommendedName>
</protein>
<name>A0A1I0YUK0_9RHOB</name>
<keyword evidence="1" id="KW-0472">Membrane</keyword>
<feature type="transmembrane region" description="Helical" evidence="1">
    <location>
        <begin position="113"/>
        <end position="135"/>
    </location>
</feature>
<organism evidence="2 3">
    <name type="scientific">Poseidonocella pacifica</name>
    <dbReference type="NCBI Taxonomy" id="871651"/>
    <lineage>
        <taxon>Bacteria</taxon>
        <taxon>Pseudomonadati</taxon>
        <taxon>Pseudomonadota</taxon>
        <taxon>Alphaproteobacteria</taxon>
        <taxon>Rhodobacterales</taxon>
        <taxon>Roseobacteraceae</taxon>
        <taxon>Poseidonocella</taxon>
    </lineage>
</organism>
<keyword evidence="3" id="KW-1185">Reference proteome</keyword>
<dbReference type="STRING" id="871651.SAMN05421688_3375"/>
<reference evidence="2 3" key="1">
    <citation type="submission" date="2016-10" db="EMBL/GenBank/DDBJ databases">
        <authorList>
            <person name="de Groot N.N."/>
        </authorList>
    </citation>
    <scope>NUCLEOTIDE SEQUENCE [LARGE SCALE GENOMIC DNA]</scope>
    <source>
        <strain evidence="2 3">DSM 29316</strain>
    </source>
</reference>
<feature type="transmembrane region" description="Helical" evidence="1">
    <location>
        <begin position="88"/>
        <end position="106"/>
    </location>
</feature>
<evidence type="ECO:0008006" key="4">
    <source>
        <dbReference type="Google" id="ProtNLM"/>
    </source>
</evidence>
<evidence type="ECO:0000313" key="2">
    <source>
        <dbReference type="EMBL" id="SFB17065.1"/>
    </source>
</evidence>
<keyword evidence="1" id="KW-1133">Transmembrane helix</keyword>
<evidence type="ECO:0000313" key="3">
    <source>
        <dbReference type="Proteomes" id="UP000198796"/>
    </source>
</evidence>
<proteinExistence type="predicted"/>